<protein>
    <submittedName>
        <fullName evidence="1">5012_t:CDS:1</fullName>
    </submittedName>
</protein>
<feature type="non-terminal residue" evidence="1">
    <location>
        <position position="1"/>
    </location>
</feature>
<dbReference type="OrthoDB" id="2424990at2759"/>
<evidence type="ECO:0000313" key="1">
    <source>
        <dbReference type="EMBL" id="CAG8805941.1"/>
    </source>
</evidence>
<organism evidence="1 2">
    <name type="scientific">Dentiscutata erythropus</name>
    <dbReference type="NCBI Taxonomy" id="1348616"/>
    <lineage>
        <taxon>Eukaryota</taxon>
        <taxon>Fungi</taxon>
        <taxon>Fungi incertae sedis</taxon>
        <taxon>Mucoromycota</taxon>
        <taxon>Glomeromycotina</taxon>
        <taxon>Glomeromycetes</taxon>
        <taxon>Diversisporales</taxon>
        <taxon>Gigasporaceae</taxon>
        <taxon>Dentiscutata</taxon>
    </lineage>
</organism>
<dbReference type="AlphaFoldDB" id="A0A9N9K0L4"/>
<accession>A0A9N9K0L4</accession>
<name>A0A9N9K0L4_9GLOM</name>
<comment type="caution">
    <text evidence="1">The sequence shown here is derived from an EMBL/GenBank/DDBJ whole genome shotgun (WGS) entry which is preliminary data.</text>
</comment>
<sequence length="214" mass="24222">NPKNRDIIDGKAATGAPVGGKPVTKNAGFTQMALFVNKRCKDSQWNAKTATGHWATYKKLYIETQKLVNKSGWGLTEDDHEKGITTIEAKLEELCPYYSRIDAIYDDINLEDESDDNLSNIAGNNNLYDNNFNNNYADNNDLYEDNFNNNNEDLLAESNELSSNCNKRKHISEDISSKRQHLLSSSKNKNAKNSAKDIYFNTKQQSLTIKKDQI</sequence>
<feature type="non-terminal residue" evidence="1">
    <location>
        <position position="214"/>
    </location>
</feature>
<gene>
    <name evidence="1" type="ORF">DERYTH_LOCUS24374</name>
</gene>
<dbReference type="EMBL" id="CAJVPY010040667">
    <property type="protein sequence ID" value="CAG8805941.1"/>
    <property type="molecule type" value="Genomic_DNA"/>
</dbReference>
<proteinExistence type="predicted"/>
<keyword evidence="2" id="KW-1185">Reference proteome</keyword>
<dbReference type="Proteomes" id="UP000789405">
    <property type="component" value="Unassembled WGS sequence"/>
</dbReference>
<evidence type="ECO:0000313" key="2">
    <source>
        <dbReference type="Proteomes" id="UP000789405"/>
    </source>
</evidence>
<reference evidence="1" key="1">
    <citation type="submission" date="2021-06" db="EMBL/GenBank/DDBJ databases">
        <authorList>
            <person name="Kallberg Y."/>
            <person name="Tangrot J."/>
            <person name="Rosling A."/>
        </authorList>
    </citation>
    <scope>NUCLEOTIDE SEQUENCE</scope>
    <source>
        <strain evidence="1">MA453B</strain>
    </source>
</reference>